<dbReference type="GO" id="GO:0006508">
    <property type="term" value="P:proteolysis"/>
    <property type="evidence" value="ECO:0007669"/>
    <property type="project" value="InterPro"/>
</dbReference>
<organism evidence="3 4">
    <name type="scientific">Arenimonas oryziterrae DSM 21050 = YC6267</name>
    <dbReference type="NCBI Taxonomy" id="1121015"/>
    <lineage>
        <taxon>Bacteria</taxon>
        <taxon>Pseudomonadati</taxon>
        <taxon>Pseudomonadota</taxon>
        <taxon>Gammaproteobacteria</taxon>
        <taxon>Lysobacterales</taxon>
        <taxon>Lysobacteraceae</taxon>
        <taxon>Arenimonas</taxon>
    </lineage>
</organism>
<protein>
    <recommendedName>
        <fullName evidence="2">Tail specific protease domain-containing protein</fullName>
    </recommendedName>
</protein>
<dbReference type="STRING" id="1121015.GCA_000420545_00063"/>
<name>A0A091B9C7_9GAMM</name>
<evidence type="ECO:0000313" key="4">
    <source>
        <dbReference type="Proteomes" id="UP000029385"/>
    </source>
</evidence>
<accession>A0A091B9C7</accession>
<keyword evidence="4" id="KW-1185">Reference proteome</keyword>
<proteinExistence type="predicted"/>
<sequence>MALAALFLLFPALASATAPARLTPKQAARELRLLERALTDLHPGLYRYQTEAGLAAEFAAARAQVAEGAEPGEMFLLATRLTASVRCGHTWTNPLNQSEAMQAVLADLPALPVRVRLLQGRLLVTASADAAMHRHDEILAIDGRSVTSLVAELMPYLRADGSSDGKRLSQIDSVAEGGVLDRLLPLLHAPQDGVYVLRLRAAAGGVRTVHVRGQHVADREKTLLAAGLAEEDIRWRLTFAGDTATLTLPTFAFWNSEFDWRGFLQRSFDTLTERHVTRLIIDLRQNEGGDSAVGNALVSYLIAAPHALPVGRVESAYERVPYDLAHYLDTWDFSFFDRTGLVERSPGQRNWRLKAQPAPVVLMPRAPRFAGKTIALIGPRMSSAGYLVARDLQASHAATLIGEPTGGNRRGLNGGELAWLTLPYSGVSIDIPLIAAVYEGAPDTGVTPDRVVPTTIEDVIAGRDAVMAAARR</sequence>
<evidence type="ECO:0000259" key="2">
    <source>
        <dbReference type="Pfam" id="PF03572"/>
    </source>
</evidence>
<dbReference type="Pfam" id="PF03572">
    <property type="entry name" value="Peptidase_S41"/>
    <property type="match status" value="1"/>
</dbReference>
<dbReference type="Gene3D" id="3.90.226.10">
    <property type="entry name" value="2-enoyl-CoA Hydratase, Chain A, domain 1"/>
    <property type="match status" value="1"/>
</dbReference>
<dbReference type="eggNOG" id="COG0793">
    <property type="taxonomic scope" value="Bacteria"/>
</dbReference>
<dbReference type="InterPro" id="IPR029045">
    <property type="entry name" value="ClpP/crotonase-like_dom_sf"/>
</dbReference>
<dbReference type="SUPFAM" id="SSF52096">
    <property type="entry name" value="ClpP/crotonase"/>
    <property type="match status" value="1"/>
</dbReference>
<evidence type="ECO:0000256" key="1">
    <source>
        <dbReference type="SAM" id="SignalP"/>
    </source>
</evidence>
<feature type="domain" description="Tail specific protease" evidence="2">
    <location>
        <begin position="243"/>
        <end position="409"/>
    </location>
</feature>
<dbReference type="PATRIC" id="fig|1121015.4.peg.2470"/>
<dbReference type="Proteomes" id="UP000029385">
    <property type="component" value="Unassembled WGS sequence"/>
</dbReference>
<comment type="caution">
    <text evidence="3">The sequence shown here is derived from an EMBL/GenBank/DDBJ whole genome shotgun (WGS) entry which is preliminary data.</text>
</comment>
<feature type="chain" id="PRO_5001869448" description="Tail specific protease domain-containing protein" evidence="1">
    <location>
        <begin position="21"/>
        <end position="472"/>
    </location>
</feature>
<dbReference type="GO" id="GO:0008236">
    <property type="term" value="F:serine-type peptidase activity"/>
    <property type="evidence" value="ECO:0007669"/>
    <property type="project" value="InterPro"/>
</dbReference>
<gene>
    <name evidence="3" type="ORF">N789_03950</name>
</gene>
<keyword evidence="1" id="KW-0732">Signal</keyword>
<dbReference type="InterPro" id="IPR005151">
    <property type="entry name" value="Tail-specific_protease"/>
</dbReference>
<dbReference type="EMBL" id="AVCI01000045">
    <property type="protein sequence ID" value="KFN41045.1"/>
    <property type="molecule type" value="Genomic_DNA"/>
</dbReference>
<feature type="signal peptide" evidence="1">
    <location>
        <begin position="1"/>
        <end position="20"/>
    </location>
</feature>
<evidence type="ECO:0000313" key="3">
    <source>
        <dbReference type="EMBL" id="KFN41045.1"/>
    </source>
</evidence>
<dbReference type="AlphaFoldDB" id="A0A091B9C7"/>
<reference evidence="3 4" key="1">
    <citation type="submission" date="2013-09" db="EMBL/GenBank/DDBJ databases">
        <title>Genome sequencing of Arenimonas oryziterrae.</title>
        <authorList>
            <person name="Chen F."/>
            <person name="Wang G."/>
        </authorList>
    </citation>
    <scope>NUCLEOTIDE SEQUENCE [LARGE SCALE GENOMIC DNA]</scope>
    <source>
        <strain evidence="3 4">YC6267</strain>
    </source>
</reference>